<dbReference type="AlphaFoldDB" id="A0A0N5BSJ0"/>
<proteinExistence type="predicted"/>
<dbReference type="WBParaSite" id="SPAL_0000883100.1">
    <property type="protein sequence ID" value="SPAL_0000883100.1"/>
    <property type="gene ID" value="SPAL_0000883100"/>
</dbReference>
<evidence type="ECO:0000313" key="2">
    <source>
        <dbReference type="Proteomes" id="UP000046392"/>
    </source>
</evidence>
<dbReference type="Proteomes" id="UP000046392">
    <property type="component" value="Unplaced"/>
</dbReference>
<dbReference type="STRING" id="174720.A0A0N5BSJ0"/>
<feature type="compositionally biased region" description="Polar residues" evidence="1">
    <location>
        <begin position="206"/>
        <end position="230"/>
    </location>
</feature>
<accession>A0A0N5BSJ0</accession>
<name>A0A0N5BSJ0_STREA</name>
<feature type="region of interest" description="Disordered" evidence="1">
    <location>
        <begin position="184"/>
        <end position="230"/>
    </location>
</feature>
<reference evidence="3" key="1">
    <citation type="submission" date="2017-02" db="UniProtKB">
        <authorList>
            <consortium name="WormBaseParasite"/>
        </authorList>
    </citation>
    <scope>IDENTIFICATION</scope>
</reference>
<evidence type="ECO:0000313" key="3">
    <source>
        <dbReference type="WBParaSite" id="SPAL_0000883100.1"/>
    </source>
</evidence>
<evidence type="ECO:0000256" key="1">
    <source>
        <dbReference type="SAM" id="MobiDB-lite"/>
    </source>
</evidence>
<protein>
    <submittedName>
        <fullName evidence="3">CTNNB1_binding domain-containing protein</fullName>
    </submittedName>
</protein>
<keyword evidence="2" id="KW-1185">Reference proteome</keyword>
<organism evidence="2 3">
    <name type="scientific">Strongyloides papillosus</name>
    <name type="common">Intestinal threadworm</name>
    <dbReference type="NCBI Taxonomy" id="174720"/>
    <lineage>
        <taxon>Eukaryota</taxon>
        <taxon>Metazoa</taxon>
        <taxon>Ecdysozoa</taxon>
        <taxon>Nematoda</taxon>
        <taxon>Chromadorea</taxon>
        <taxon>Rhabditida</taxon>
        <taxon>Tylenchina</taxon>
        <taxon>Panagrolaimomorpha</taxon>
        <taxon>Strongyloidoidea</taxon>
        <taxon>Strongyloididae</taxon>
        <taxon>Strongyloides</taxon>
    </lineage>
</organism>
<sequence>MVEPREKDRCDNTGSTQVDKYDGFQLEPRGSVELTDKEKNFIRSLSCSVRDSDRQAAAASPGQLKSRPVIGDGSSHLHYHDLPTSPVPHLYQPHHHQLLSLNTSAVSPGNICMGMSSGFVQLPLQGSFIFTPLPPCYYNNGCVGPFIPGYHLPGDGSFKHTYVLDSLLPHNPISSVMDMLTPPPEKRNFNESPSGGGPMYMVSKKPLSSSNGTSNNNYQDNDSEDPFNNNSKLLEEFRNGRAQNLDLIDIKDDIYAFATD</sequence>
<feature type="compositionally biased region" description="Basic and acidic residues" evidence="1">
    <location>
        <begin position="1"/>
        <end position="11"/>
    </location>
</feature>
<feature type="region of interest" description="Disordered" evidence="1">
    <location>
        <begin position="1"/>
        <end position="24"/>
    </location>
</feature>